<accession>A0A426DFK8</accession>
<gene>
    <name evidence="9" type="ORF">EBB54_09185</name>
</gene>
<organism evidence="9 10">
    <name type="scientific">Schaedlerella arabinosiphila</name>
    <dbReference type="NCBI Taxonomy" id="2044587"/>
    <lineage>
        <taxon>Bacteria</taxon>
        <taxon>Bacillati</taxon>
        <taxon>Bacillota</taxon>
        <taxon>Clostridia</taxon>
        <taxon>Lachnospirales</taxon>
        <taxon>Lachnospiraceae</taxon>
        <taxon>Schaedlerella</taxon>
    </lineage>
</organism>
<evidence type="ECO:0000256" key="3">
    <source>
        <dbReference type="ARBA" id="ARBA00022741"/>
    </source>
</evidence>
<dbReference type="AlphaFoldDB" id="A0A426DFK8"/>
<name>A0A426DFK8_9FIRM</name>
<dbReference type="GO" id="GO:0046872">
    <property type="term" value="F:metal ion binding"/>
    <property type="evidence" value="ECO:0007669"/>
    <property type="project" value="UniProtKB-KW"/>
</dbReference>
<dbReference type="InterPro" id="IPR051094">
    <property type="entry name" value="Diverse_Catalytic_Enzymes"/>
</dbReference>
<keyword evidence="5" id="KW-0408">Iron</keyword>
<dbReference type="EMBL" id="RHJS01000002">
    <property type="protein sequence ID" value="RRK31521.1"/>
    <property type="molecule type" value="Genomic_DNA"/>
</dbReference>
<dbReference type="Pfam" id="PF01966">
    <property type="entry name" value="HD"/>
    <property type="match status" value="1"/>
</dbReference>
<sequence length="190" mass="21993">MADLEKIQKKLKHKLKKERYQHTLGVMYTAGSLAMRYGENLEEALSAGLLHDCGKYPSIEKQLRQCQKYEIRLERAEAEVHALIHAKLGACLAEKKYGIDNPRILDAIRYHTTGRPDMSMLEKIIYLADYIEPGRKMIPGLPEIRKLSFTEIDQAVCRCAEATLQYLKHSKRSIDPMTQRTYEYYKTALK</sequence>
<keyword evidence="2" id="KW-0479">Metal-binding</keyword>
<keyword evidence="4" id="KW-0378">Hydrolase</keyword>
<dbReference type="InterPro" id="IPR006675">
    <property type="entry name" value="HDIG_dom"/>
</dbReference>
<comment type="caution">
    <text evidence="9">The sequence shown here is derived from an EMBL/GenBank/DDBJ whole genome shotgun (WGS) entry which is preliminary data.</text>
</comment>
<evidence type="ECO:0000256" key="1">
    <source>
        <dbReference type="ARBA" id="ARBA00012506"/>
    </source>
</evidence>
<dbReference type="InterPro" id="IPR005249">
    <property type="entry name" value="YqeK"/>
</dbReference>
<comment type="catalytic activity">
    <reaction evidence="6">
        <text>P(1),P(4)-bis(5'-adenosyl) tetraphosphate + H2O = 2 ADP + 2 H(+)</text>
        <dbReference type="Rhea" id="RHEA:24252"/>
        <dbReference type="ChEBI" id="CHEBI:15377"/>
        <dbReference type="ChEBI" id="CHEBI:15378"/>
        <dbReference type="ChEBI" id="CHEBI:58141"/>
        <dbReference type="ChEBI" id="CHEBI:456216"/>
        <dbReference type="EC" id="3.6.1.41"/>
    </reaction>
</comment>
<dbReference type="EC" id="3.6.1.41" evidence="1"/>
<dbReference type="PANTHER" id="PTHR35795:SF1">
    <property type="entry name" value="BIS(5'-NUCLEOSYL)-TETRAPHOSPHATASE, SYMMETRICAL"/>
    <property type="match status" value="1"/>
</dbReference>
<dbReference type="Proteomes" id="UP000274920">
    <property type="component" value="Unassembled WGS sequence"/>
</dbReference>
<dbReference type="GO" id="GO:0000166">
    <property type="term" value="F:nucleotide binding"/>
    <property type="evidence" value="ECO:0007669"/>
    <property type="project" value="UniProtKB-KW"/>
</dbReference>
<evidence type="ECO:0000256" key="7">
    <source>
        <dbReference type="SAM" id="Coils"/>
    </source>
</evidence>
<evidence type="ECO:0000256" key="4">
    <source>
        <dbReference type="ARBA" id="ARBA00022801"/>
    </source>
</evidence>
<keyword evidence="7" id="KW-0175">Coiled coil</keyword>
<dbReference type="SUPFAM" id="SSF109604">
    <property type="entry name" value="HD-domain/PDEase-like"/>
    <property type="match status" value="1"/>
</dbReference>
<reference evidence="9" key="1">
    <citation type="submission" date="2018-10" db="EMBL/GenBank/DDBJ databases">
        <title>Schaedlerella arabinophila gen. nov. sp. nov., isolated from the mouse intestinal tract and comparative analysis with the genome of the closely related altered Schaedler flora strain ASF502.</title>
        <authorList>
            <person name="Miyake S."/>
            <person name="Soh M."/>
            <person name="Seedorf H."/>
        </authorList>
    </citation>
    <scope>NUCLEOTIDE SEQUENCE [LARGE SCALE GENOMIC DNA]</scope>
    <source>
        <strain evidence="9">DSM 106076</strain>
    </source>
</reference>
<proteinExistence type="predicted"/>
<dbReference type="CDD" id="cd00077">
    <property type="entry name" value="HDc"/>
    <property type="match status" value="1"/>
</dbReference>
<dbReference type="SMART" id="SM00471">
    <property type="entry name" value="HDc"/>
    <property type="match status" value="1"/>
</dbReference>
<evidence type="ECO:0000256" key="2">
    <source>
        <dbReference type="ARBA" id="ARBA00022723"/>
    </source>
</evidence>
<dbReference type="PANTHER" id="PTHR35795">
    <property type="entry name" value="SLR1885 PROTEIN"/>
    <property type="match status" value="1"/>
</dbReference>
<feature type="coiled-coil region" evidence="7">
    <location>
        <begin position="59"/>
        <end position="86"/>
    </location>
</feature>
<evidence type="ECO:0000313" key="10">
    <source>
        <dbReference type="Proteomes" id="UP000274920"/>
    </source>
</evidence>
<feature type="domain" description="HD" evidence="8">
    <location>
        <begin position="19"/>
        <end position="134"/>
    </location>
</feature>
<evidence type="ECO:0000256" key="6">
    <source>
        <dbReference type="ARBA" id="ARBA00049417"/>
    </source>
</evidence>
<keyword evidence="3" id="KW-0547">Nucleotide-binding</keyword>
<dbReference type="RefSeq" id="WP_125127174.1">
    <property type="nucleotide sequence ID" value="NZ_RHJS01000002.1"/>
</dbReference>
<dbReference type="GO" id="GO:0008803">
    <property type="term" value="F:bis(5'-nucleosyl)-tetraphosphatase (symmetrical) activity"/>
    <property type="evidence" value="ECO:0007669"/>
    <property type="project" value="UniProtKB-EC"/>
</dbReference>
<dbReference type="NCBIfam" id="TIGR00488">
    <property type="entry name" value="bis(5'-nucleosyl)-tetraphosphatase (symmetrical) YqeK"/>
    <property type="match status" value="1"/>
</dbReference>
<dbReference type="PROSITE" id="PS51831">
    <property type="entry name" value="HD"/>
    <property type="match status" value="1"/>
</dbReference>
<dbReference type="NCBIfam" id="TIGR00277">
    <property type="entry name" value="HDIG"/>
    <property type="match status" value="1"/>
</dbReference>
<dbReference type="InterPro" id="IPR003607">
    <property type="entry name" value="HD/PDEase_dom"/>
</dbReference>
<dbReference type="Gene3D" id="1.10.3210.10">
    <property type="entry name" value="Hypothetical protein af1432"/>
    <property type="match status" value="1"/>
</dbReference>
<evidence type="ECO:0000313" key="9">
    <source>
        <dbReference type="EMBL" id="RRK31521.1"/>
    </source>
</evidence>
<evidence type="ECO:0000259" key="8">
    <source>
        <dbReference type="PROSITE" id="PS51831"/>
    </source>
</evidence>
<evidence type="ECO:0000256" key="5">
    <source>
        <dbReference type="ARBA" id="ARBA00023004"/>
    </source>
</evidence>
<dbReference type="InterPro" id="IPR006674">
    <property type="entry name" value="HD_domain"/>
</dbReference>
<protein>
    <recommendedName>
        <fullName evidence="1">bis(5'-nucleosyl)-tetraphosphatase (symmetrical)</fullName>
        <ecNumber evidence="1">3.6.1.41</ecNumber>
    </recommendedName>
</protein>
<keyword evidence="10" id="KW-1185">Reference proteome</keyword>